<evidence type="ECO:0000259" key="3">
    <source>
        <dbReference type="Pfam" id="PF00534"/>
    </source>
</evidence>
<evidence type="ECO:0000256" key="2">
    <source>
        <dbReference type="ARBA" id="ARBA00022679"/>
    </source>
</evidence>
<evidence type="ECO:0000313" key="6">
    <source>
        <dbReference type="Proteomes" id="UP000282460"/>
    </source>
</evidence>
<accession>A0A3L7IWA7</accession>
<dbReference type="SUPFAM" id="SSF53756">
    <property type="entry name" value="UDP-Glycosyltransferase/glycogen phosphorylase"/>
    <property type="match status" value="1"/>
</dbReference>
<dbReference type="PANTHER" id="PTHR12526:SF629">
    <property type="entry name" value="TEICHURONIC ACID BIOSYNTHESIS GLYCOSYLTRANSFERASE TUAH-RELATED"/>
    <property type="match status" value="1"/>
</dbReference>
<dbReference type="InterPro" id="IPR001296">
    <property type="entry name" value="Glyco_trans_1"/>
</dbReference>
<reference evidence="5 6" key="1">
    <citation type="submission" date="2018-10" db="EMBL/GenBank/DDBJ databases">
        <authorList>
            <person name="Li J."/>
        </authorList>
    </citation>
    <scope>NUCLEOTIDE SEQUENCE [LARGE SCALE GENOMIC DNA]</scope>
    <source>
        <strain evidence="5 6">ZD1-4</strain>
    </source>
</reference>
<dbReference type="OrthoDB" id="506201at2"/>
<dbReference type="AlphaFoldDB" id="A0A3L7IWA7"/>
<sequence>MSRIHLRQGRHFVVTWGISDTFGGMTGAFLHRSRAFVRLGGVSVDVLTFDARPDYPEVERRLRSTGRMIDGMRLLNLWDWLRDHPTPEKFARAEASVFSQIVGSLAPLDPNGSYHAGMRDGVRMSLTRYADDGVTELQVDHYRADGTLAVIDRRDIRQRGTIGGRSIVLCDRTGQPVKAWDGAWALYRWWLDRVRDKKPATMIVDSKTSARFMVGYRRKKVLILHVVHASHLQGSNGTTVRASRAAVFAEPESFDALVFLTERQRSEARRMLGDRANTAVIPNGRAVPRASARPPARDVHAGIMLSALEKRKRVDHSVRAIAAARTAGSPVTLDIFGDGPERSRVAAAITKAGHGVTLRGYDPDASSHLAESSFLLLSSRSEGFPLVLVEAMAAGCLPIAYDIPYGPADIIRDGKNGFLVPPGDVKALAAAIERLANLPAARVDAMRRNAVRTAAAYSDEAVTKRWALELDRAAKRRGFPPAAPVDALVFRLRRGIARRWRNWRGSKSPQPATTGRRR</sequence>
<protein>
    <submittedName>
        <fullName evidence="5">Glycosyltransferase</fullName>
    </submittedName>
</protein>
<evidence type="ECO:0000313" key="4">
    <source>
        <dbReference type="EMBL" id="RLQ81522.1"/>
    </source>
</evidence>
<dbReference type="Pfam" id="PF00534">
    <property type="entry name" value="Glycos_transf_1"/>
    <property type="match status" value="1"/>
</dbReference>
<dbReference type="EMBL" id="RCWJ01000004">
    <property type="protein sequence ID" value="RLQ81522.1"/>
    <property type="molecule type" value="Genomic_DNA"/>
</dbReference>
<gene>
    <name evidence="5" type="ORF">D9V28_10865</name>
    <name evidence="4" type="ORF">D9V28_14355</name>
</gene>
<keyword evidence="2 5" id="KW-0808">Transferase</keyword>
<evidence type="ECO:0000313" key="5">
    <source>
        <dbReference type="EMBL" id="RLQ82476.1"/>
    </source>
</evidence>
<keyword evidence="6" id="KW-1185">Reference proteome</keyword>
<evidence type="ECO:0000256" key="1">
    <source>
        <dbReference type="ARBA" id="ARBA00022676"/>
    </source>
</evidence>
<keyword evidence="1" id="KW-0328">Glycosyltransferase</keyword>
<dbReference type="Proteomes" id="UP000282460">
    <property type="component" value="Unassembled WGS sequence"/>
</dbReference>
<dbReference type="EMBL" id="RCWJ01000003">
    <property type="protein sequence ID" value="RLQ82476.1"/>
    <property type="molecule type" value="Genomic_DNA"/>
</dbReference>
<dbReference type="PANTHER" id="PTHR12526">
    <property type="entry name" value="GLYCOSYLTRANSFERASE"/>
    <property type="match status" value="1"/>
</dbReference>
<name>A0A3L7IWA7_9MICO</name>
<dbReference type="Gene3D" id="3.40.50.2000">
    <property type="entry name" value="Glycogen Phosphorylase B"/>
    <property type="match status" value="3"/>
</dbReference>
<dbReference type="GO" id="GO:0016757">
    <property type="term" value="F:glycosyltransferase activity"/>
    <property type="evidence" value="ECO:0007669"/>
    <property type="project" value="UniProtKB-KW"/>
</dbReference>
<proteinExistence type="predicted"/>
<comment type="caution">
    <text evidence="5">The sequence shown here is derived from an EMBL/GenBank/DDBJ whole genome shotgun (WGS) entry which is preliminary data.</text>
</comment>
<organism evidence="5 6">
    <name type="scientific">Mycetocola zhadangensis</name>
    <dbReference type="NCBI Taxonomy" id="1164595"/>
    <lineage>
        <taxon>Bacteria</taxon>
        <taxon>Bacillati</taxon>
        <taxon>Actinomycetota</taxon>
        <taxon>Actinomycetes</taxon>
        <taxon>Micrococcales</taxon>
        <taxon>Microbacteriaceae</taxon>
        <taxon>Mycetocola</taxon>
    </lineage>
</organism>
<feature type="domain" description="Glycosyl transferase family 1" evidence="3">
    <location>
        <begin position="303"/>
        <end position="449"/>
    </location>
</feature>